<dbReference type="GO" id="GO:0051607">
    <property type="term" value="P:defense response to virus"/>
    <property type="evidence" value="ECO:0007669"/>
    <property type="project" value="UniProtKB-KW"/>
</dbReference>
<dbReference type="InterPro" id="IPR027417">
    <property type="entry name" value="P-loop_NTPase"/>
</dbReference>
<keyword evidence="6" id="KW-0378">Hydrolase</keyword>
<evidence type="ECO:0000259" key="10">
    <source>
        <dbReference type="PROSITE" id="PS51643"/>
    </source>
</evidence>
<reference evidence="11 12" key="1">
    <citation type="submission" date="2018-03" db="EMBL/GenBank/DDBJ databases">
        <title>Actinopolyspora mortivallis from Sahara, screening for active biomolecules.</title>
        <authorList>
            <person name="Selama O."/>
            <person name="Wellington E.M.H."/>
            <person name="Hacene H."/>
        </authorList>
    </citation>
    <scope>NUCLEOTIDE SEQUENCE [LARGE SCALE GENOMIC DNA]</scope>
    <source>
        <strain evidence="11 12">M5A</strain>
    </source>
</reference>
<dbReference type="Proteomes" id="UP000239352">
    <property type="component" value="Unassembled WGS sequence"/>
</dbReference>
<dbReference type="InterPro" id="IPR006483">
    <property type="entry name" value="CRISPR-assoc_Cas3_HD"/>
</dbReference>
<dbReference type="GO" id="GO:0005524">
    <property type="term" value="F:ATP binding"/>
    <property type="evidence" value="ECO:0007669"/>
    <property type="project" value="UniProtKB-KW"/>
</dbReference>
<dbReference type="CDD" id="cd17930">
    <property type="entry name" value="DEXHc_cas3"/>
    <property type="match status" value="1"/>
</dbReference>
<keyword evidence="5" id="KW-0547">Nucleotide-binding</keyword>
<gene>
    <name evidence="11" type="ORF">CEP50_17400</name>
</gene>
<dbReference type="GO" id="GO:0004519">
    <property type="term" value="F:endonuclease activity"/>
    <property type="evidence" value="ECO:0007669"/>
    <property type="project" value="UniProtKB-KW"/>
</dbReference>
<dbReference type="PANTHER" id="PTHR47963:SF9">
    <property type="entry name" value="CRISPR-ASSOCIATED ENDONUCLEASE_HELICASE CAS3"/>
    <property type="match status" value="1"/>
</dbReference>
<evidence type="ECO:0000256" key="5">
    <source>
        <dbReference type="ARBA" id="ARBA00022741"/>
    </source>
</evidence>
<keyword evidence="11" id="KW-0255">Endonuclease</keyword>
<comment type="similarity">
    <text evidence="1">In the N-terminal section; belongs to the CRISPR-associated nuclease Cas3-HD family.</text>
</comment>
<dbReference type="InterPro" id="IPR041372">
    <property type="entry name" value="Cas3_C"/>
</dbReference>
<dbReference type="SMART" id="SM00487">
    <property type="entry name" value="DEXDc"/>
    <property type="match status" value="1"/>
</dbReference>
<evidence type="ECO:0000256" key="7">
    <source>
        <dbReference type="ARBA" id="ARBA00022806"/>
    </source>
</evidence>
<comment type="caution">
    <text evidence="11">The sequence shown here is derived from an EMBL/GenBank/DDBJ whole genome shotgun (WGS) entry which is preliminary data.</text>
</comment>
<dbReference type="SUPFAM" id="SSF52540">
    <property type="entry name" value="P-loop containing nucleoside triphosphate hydrolases"/>
    <property type="match status" value="1"/>
</dbReference>
<evidence type="ECO:0000256" key="9">
    <source>
        <dbReference type="ARBA" id="ARBA00023118"/>
    </source>
</evidence>
<dbReference type="GO" id="GO:0046872">
    <property type="term" value="F:metal ion binding"/>
    <property type="evidence" value="ECO:0007669"/>
    <property type="project" value="UniProtKB-KW"/>
</dbReference>
<dbReference type="Gene3D" id="3.40.50.300">
    <property type="entry name" value="P-loop containing nucleotide triphosphate hydrolases"/>
    <property type="match status" value="2"/>
</dbReference>
<evidence type="ECO:0000256" key="8">
    <source>
        <dbReference type="ARBA" id="ARBA00022840"/>
    </source>
</evidence>
<feature type="domain" description="HD Cas3-type" evidence="10">
    <location>
        <begin position="8"/>
        <end position="210"/>
    </location>
</feature>
<dbReference type="InterPro" id="IPR006474">
    <property type="entry name" value="Helicase_Cas3_CRISPR-ass_core"/>
</dbReference>
<evidence type="ECO:0000313" key="11">
    <source>
        <dbReference type="EMBL" id="PRW62078.1"/>
    </source>
</evidence>
<dbReference type="PROSITE" id="PS51643">
    <property type="entry name" value="HD_CAS3"/>
    <property type="match status" value="1"/>
</dbReference>
<dbReference type="Gene3D" id="1.10.3210.30">
    <property type="match status" value="1"/>
</dbReference>
<dbReference type="GO" id="GO:0016787">
    <property type="term" value="F:hydrolase activity"/>
    <property type="evidence" value="ECO:0007669"/>
    <property type="project" value="UniProtKB-KW"/>
</dbReference>
<dbReference type="GO" id="GO:0003724">
    <property type="term" value="F:RNA helicase activity"/>
    <property type="evidence" value="ECO:0007669"/>
    <property type="project" value="TreeGrafter"/>
</dbReference>
<dbReference type="InParanoid" id="A0A2T0GSI1"/>
<keyword evidence="8" id="KW-0067">ATP-binding</keyword>
<keyword evidence="9" id="KW-0051">Antiviral defense</keyword>
<keyword evidence="4" id="KW-0479">Metal-binding</keyword>
<dbReference type="InterPro" id="IPR050547">
    <property type="entry name" value="DEAD_box_RNA_helicases"/>
</dbReference>
<comment type="similarity">
    <text evidence="2">In the central section; belongs to the CRISPR-associated helicase Cas3 family.</text>
</comment>
<dbReference type="EMBL" id="PVSR01000043">
    <property type="protein sequence ID" value="PRW62078.1"/>
    <property type="molecule type" value="Genomic_DNA"/>
</dbReference>
<dbReference type="Pfam" id="PF18019">
    <property type="entry name" value="Cas3_HD"/>
    <property type="match status" value="1"/>
</dbReference>
<dbReference type="PANTHER" id="PTHR47963">
    <property type="entry name" value="DEAD-BOX ATP-DEPENDENT RNA HELICASE 47, MITOCHONDRIAL"/>
    <property type="match status" value="1"/>
</dbReference>
<dbReference type="NCBIfam" id="TIGR01587">
    <property type="entry name" value="cas3_core"/>
    <property type="match status" value="1"/>
</dbReference>
<evidence type="ECO:0000256" key="4">
    <source>
        <dbReference type="ARBA" id="ARBA00022723"/>
    </source>
</evidence>
<keyword evidence="3" id="KW-0540">Nuclease</keyword>
<proteinExistence type="inferred from homology"/>
<keyword evidence="12" id="KW-1185">Reference proteome</keyword>
<dbReference type="AlphaFoldDB" id="A0A2T0GSI1"/>
<protein>
    <submittedName>
        <fullName evidence="11">CRISPR-associated helicase/endonuclease Cas3</fullName>
    </submittedName>
</protein>
<evidence type="ECO:0000256" key="3">
    <source>
        <dbReference type="ARBA" id="ARBA00022722"/>
    </source>
</evidence>
<evidence type="ECO:0000256" key="2">
    <source>
        <dbReference type="ARBA" id="ARBA00009046"/>
    </source>
</evidence>
<dbReference type="InterPro" id="IPR054712">
    <property type="entry name" value="Cas3-like_dom"/>
</dbReference>
<keyword evidence="7" id="KW-0347">Helicase</keyword>
<dbReference type="CDD" id="cd09641">
    <property type="entry name" value="Cas3''_I"/>
    <property type="match status" value="1"/>
</dbReference>
<organism evidence="11 12">
    <name type="scientific">Actinopolyspora mortivallis</name>
    <dbReference type="NCBI Taxonomy" id="33906"/>
    <lineage>
        <taxon>Bacteria</taxon>
        <taxon>Bacillati</taxon>
        <taxon>Actinomycetota</taxon>
        <taxon>Actinomycetes</taxon>
        <taxon>Actinopolysporales</taxon>
        <taxon>Actinopolysporaceae</taxon>
        <taxon>Actinopolyspora</taxon>
    </lineage>
</organism>
<evidence type="ECO:0000256" key="1">
    <source>
        <dbReference type="ARBA" id="ARBA00006847"/>
    </source>
</evidence>
<dbReference type="InterPro" id="IPR014001">
    <property type="entry name" value="Helicase_ATP-bd"/>
</dbReference>
<dbReference type="Pfam" id="PF18395">
    <property type="entry name" value="Cas3_C"/>
    <property type="match status" value="1"/>
</dbReference>
<accession>A0A2T0GSI1</accession>
<evidence type="ECO:0000256" key="6">
    <source>
        <dbReference type="ARBA" id="ARBA00022801"/>
    </source>
</evidence>
<dbReference type="InterPro" id="IPR038257">
    <property type="entry name" value="CRISPR-assoc_Cas3_HD_sf"/>
</dbReference>
<dbReference type="NCBIfam" id="TIGR01596">
    <property type="entry name" value="cas3_HD"/>
    <property type="match status" value="1"/>
</dbReference>
<evidence type="ECO:0000313" key="12">
    <source>
        <dbReference type="Proteomes" id="UP000239352"/>
    </source>
</evidence>
<dbReference type="GO" id="GO:0003723">
    <property type="term" value="F:RNA binding"/>
    <property type="evidence" value="ECO:0007669"/>
    <property type="project" value="TreeGrafter"/>
</dbReference>
<name>A0A2T0GSI1_ACTMO</name>
<dbReference type="Pfam" id="PF22590">
    <property type="entry name" value="Cas3-like_C_2"/>
    <property type="match status" value="1"/>
</dbReference>
<sequence>MWAKSTNAEGDWLPLWRHMDDATDVAGRLFDHWLASSVVRLLAAEFGGDAAAARCAVMFLAGAHDVGKATPAFAVQDTGLAQRMRELGLYMPTTKRDLPDRQLAHHTVTGHHLLIGWLVGKGWRKSSARAWGIVLGSHHGVPLDADSENTPANFPGLYGTGAWSEVQRELLERVAVRSGAAERLDQWRELKLSAAFQVLTTALVIVSDWIASNEDLLPFLSGELPEVSEDAERIERALGELRLPEPWRPSGGADSVAELFRTRFQLPDDAQPRPVQHAACELARSVSEPGLIIVEAPMGEGKTELAFGVSEIVAARWGLGGVLVALPTQATSDAMFDRVVDWLDAMGAEDQQVGGAVTLSHGKARFNRLFQGLVRQGRRPSQVGCDEERHRTSHAVVAHSWLSGRKKSQLANFMVATIDQLLFAGLKSRHLMLRHLGLAGKVVVLDEVHAYDVYMNSYLTKVLTWLGAYRVPVVALSATLPAERRHALLEAYQQGREYGPGGAGGQEPAAFPDEVDGDPGYPLLSWSDGNRVGTKVVEPSGRRTEVSLHALGGSVDDDLDELTSLLRDSLSEGGCAVVVRNTVRRVLETARRLEREFPGEVTVAHSRFVTADRMRKDSELLDEFGAPDRAVRRPDRRVVVASQVIEQSLDVDFDLLVTDLAPVDLVLQRMGRLHRHQRGAEQSDRPAKLRSAHAYLAGVDLTQGPPVLEEAAARHIYGTYWLLRSAAVLRPHLGGGIVLPEDIATLVQRAYGHDQVEPEDWQEAVSEAWKKWREYSDERESKAREFQIAAPTKAGKAIIGWISANAGETDDGSQGQGQVRDGAPSLEVMLLQHDAAGNWFTPDWLPRGTGKLPVPREETPADDLAQVMASCSLRLPLAFSNAEAEKELWQATPEAWEQSPLIYQLPVLLVDQHGWGRITDRQVRYTPETGLEVYDNAD</sequence>